<comment type="caution">
    <text evidence="1">The sequence shown here is derived from an EMBL/GenBank/DDBJ whole genome shotgun (WGS) entry which is preliminary data.</text>
</comment>
<gene>
    <name evidence="1" type="ORF">H6P81_009916</name>
</gene>
<evidence type="ECO:0000313" key="1">
    <source>
        <dbReference type="EMBL" id="KAG9449951.1"/>
    </source>
</evidence>
<protein>
    <submittedName>
        <fullName evidence="1">Uncharacterized protein</fullName>
    </submittedName>
</protein>
<dbReference type="AlphaFoldDB" id="A0AAV7EPZ3"/>
<reference evidence="1 2" key="1">
    <citation type="submission" date="2021-07" db="EMBL/GenBank/DDBJ databases">
        <title>The Aristolochia fimbriata genome: insights into angiosperm evolution, floral development and chemical biosynthesis.</title>
        <authorList>
            <person name="Jiao Y."/>
        </authorList>
    </citation>
    <scope>NUCLEOTIDE SEQUENCE [LARGE SCALE GENOMIC DNA]</scope>
    <source>
        <strain evidence="1">IBCAS-2021</strain>
        <tissue evidence="1">Leaf</tissue>
    </source>
</reference>
<dbReference type="Proteomes" id="UP000825729">
    <property type="component" value="Unassembled WGS sequence"/>
</dbReference>
<name>A0AAV7EPZ3_ARIFI</name>
<keyword evidence="2" id="KW-1185">Reference proteome</keyword>
<proteinExistence type="predicted"/>
<evidence type="ECO:0000313" key="2">
    <source>
        <dbReference type="Proteomes" id="UP000825729"/>
    </source>
</evidence>
<dbReference type="EMBL" id="JAINDJ010000004">
    <property type="protein sequence ID" value="KAG9449951.1"/>
    <property type="molecule type" value="Genomic_DNA"/>
</dbReference>
<organism evidence="1 2">
    <name type="scientific">Aristolochia fimbriata</name>
    <name type="common">White veined hardy Dutchman's pipe vine</name>
    <dbReference type="NCBI Taxonomy" id="158543"/>
    <lineage>
        <taxon>Eukaryota</taxon>
        <taxon>Viridiplantae</taxon>
        <taxon>Streptophyta</taxon>
        <taxon>Embryophyta</taxon>
        <taxon>Tracheophyta</taxon>
        <taxon>Spermatophyta</taxon>
        <taxon>Magnoliopsida</taxon>
        <taxon>Magnoliidae</taxon>
        <taxon>Piperales</taxon>
        <taxon>Aristolochiaceae</taxon>
        <taxon>Aristolochia</taxon>
    </lineage>
</organism>
<accession>A0AAV7EPZ3</accession>
<sequence>MSDFSVPDNVRRVCDTFVTGRKVSDSDTSCQSRPRIDAAHRPGAETREWGVGPGWCTRRGKGPSNGDSWFVGREDPRKRSHVFMAFSLSLYGIPPRHHFHYKFRKAERPVRVRPPPRLSPLLFLNLSLILNTLPSIVRPSRRTKVIPLASLQGKNLASAVAAFGTVPRMRPRRHDELGSELHWCSEAESVSRMLVQWKRVCVEVTGEFAVRRISVANLSEYGDAFYLRSFSSVVCFPQSIKYRRVPAVQPHP</sequence>